<sequence>MTDTPPGTTAPRPAGEELAELDRRHLLHPWTPYGIGDQLVLVEGSGVEVTDAHGNTYLDGRSGQFNATLGYRHPRVVAALTEQAGKLMTYALLGSSNEPAVRLAARLAELLGEPGGRTLFCNSGSEATEAAIRIVRMYHALRGQPQRTTVLSLADSYHGTTLAAAAMSGSPLAWTGCGPLPEGFVRVPTPGSTVRDQGDVRPGAEALEEAILAQGAENVAAFFVEPVLGVGGIRPLPAGYLRAVREICDRHGVLLVVDEVTTGFGRTGEWFAHRREGIRPDLLTLGKGLAAGYVPFAAVTTTAEIAEAFAADPMLGGLRHGHTTSGHALGAAVSLAVLETIEEEGLIEHAAAMGERLCGGLADRLKDLEGVSDVRGVGLFAGIEFDTFDRATQVMLGCLRAGVIVRSEGPVLAVAPPLIVNAAQIDRIVDTLHRATAAATG</sequence>
<dbReference type="InterPro" id="IPR015424">
    <property type="entry name" value="PyrdxlP-dep_Trfase"/>
</dbReference>
<evidence type="ECO:0000313" key="5">
    <source>
        <dbReference type="EMBL" id="AJE83149.1"/>
    </source>
</evidence>
<dbReference type="Proteomes" id="UP000031523">
    <property type="component" value="Chromosome"/>
</dbReference>
<protein>
    <submittedName>
        <fullName evidence="5">Aminotransferase class-III</fullName>
    </submittedName>
</protein>
<keyword evidence="5" id="KW-0032">Aminotransferase</keyword>
<accession>A0A0B5ENE5</accession>
<dbReference type="Gene3D" id="3.40.640.10">
    <property type="entry name" value="Type I PLP-dependent aspartate aminotransferase-like (Major domain)"/>
    <property type="match status" value="1"/>
</dbReference>
<keyword evidence="3 4" id="KW-0663">Pyridoxal phosphate</keyword>
<dbReference type="GO" id="GO:0008483">
    <property type="term" value="F:transaminase activity"/>
    <property type="evidence" value="ECO:0007669"/>
    <property type="project" value="UniProtKB-KW"/>
</dbReference>
<dbReference type="CDD" id="cd00610">
    <property type="entry name" value="OAT_like"/>
    <property type="match status" value="1"/>
</dbReference>
<dbReference type="InterPro" id="IPR005814">
    <property type="entry name" value="Aminotrans_3"/>
</dbReference>
<evidence type="ECO:0000256" key="4">
    <source>
        <dbReference type="RuleBase" id="RU003560"/>
    </source>
</evidence>
<evidence type="ECO:0000256" key="1">
    <source>
        <dbReference type="ARBA" id="ARBA00001933"/>
    </source>
</evidence>
<reference evidence="5 6" key="1">
    <citation type="submission" date="2015-01" db="EMBL/GenBank/DDBJ databases">
        <title>Enhanced salinomycin production by adjusting the supply of polyketide extender units in Streptomyce albus DSM 41398.</title>
        <authorList>
            <person name="Lu C."/>
        </authorList>
    </citation>
    <scope>NUCLEOTIDE SEQUENCE [LARGE SCALE GENOMIC DNA]</scope>
    <source>
        <strain evidence="6">ATCC 21838 / DSM 41398 / FERM P-419 / JCM 4703 / NBRC 107858</strain>
    </source>
</reference>
<comment type="similarity">
    <text evidence="2 4">Belongs to the class-III pyridoxal-phosphate-dependent aminotransferase family.</text>
</comment>
<dbReference type="SUPFAM" id="SSF53383">
    <property type="entry name" value="PLP-dependent transferases"/>
    <property type="match status" value="1"/>
</dbReference>
<gene>
    <name evidence="5" type="ORF">SLNWT_2773</name>
</gene>
<dbReference type="AlphaFoldDB" id="A0A0B5ENE5"/>
<dbReference type="KEGG" id="sals:SLNWT_2773"/>
<dbReference type="Gene3D" id="3.90.1150.10">
    <property type="entry name" value="Aspartate Aminotransferase, domain 1"/>
    <property type="match status" value="1"/>
</dbReference>
<dbReference type="EMBL" id="CP010519">
    <property type="protein sequence ID" value="AJE83149.1"/>
    <property type="molecule type" value="Genomic_DNA"/>
</dbReference>
<dbReference type="InterPro" id="IPR015421">
    <property type="entry name" value="PyrdxlP-dep_Trfase_major"/>
</dbReference>
<organism evidence="5 6">
    <name type="scientific">Streptomyces albus (strain ATCC 21838 / DSM 41398 / FERM P-419 / JCM 4703 / NBRC 107858)</name>
    <dbReference type="NCBI Taxonomy" id="1081613"/>
    <lineage>
        <taxon>Bacteria</taxon>
        <taxon>Bacillati</taxon>
        <taxon>Actinomycetota</taxon>
        <taxon>Actinomycetes</taxon>
        <taxon>Kitasatosporales</taxon>
        <taxon>Streptomycetaceae</taxon>
        <taxon>Streptomyces</taxon>
    </lineage>
</organism>
<evidence type="ECO:0000256" key="2">
    <source>
        <dbReference type="ARBA" id="ARBA00008954"/>
    </source>
</evidence>
<dbReference type="GO" id="GO:0030170">
    <property type="term" value="F:pyridoxal phosphate binding"/>
    <property type="evidence" value="ECO:0007669"/>
    <property type="project" value="InterPro"/>
</dbReference>
<evidence type="ECO:0000313" key="6">
    <source>
        <dbReference type="Proteomes" id="UP000031523"/>
    </source>
</evidence>
<evidence type="ECO:0000256" key="3">
    <source>
        <dbReference type="ARBA" id="ARBA00022898"/>
    </source>
</evidence>
<keyword evidence="6" id="KW-1185">Reference proteome</keyword>
<dbReference type="PROSITE" id="PS00600">
    <property type="entry name" value="AA_TRANSFER_CLASS_3"/>
    <property type="match status" value="1"/>
</dbReference>
<comment type="cofactor">
    <cofactor evidence="1">
        <name>pyridoxal 5'-phosphate</name>
        <dbReference type="ChEBI" id="CHEBI:597326"/>
    </cofactor>
</comment>
<dbReference type="PANTHER" id="PTHR43094">
    <property type="entry name" value="AMINOTRANSFERASE"/>
    <property type="match status" value="1"/>
</dbReference>
<dbReference type="InterPro" id="IPR015422">
    <property type="entry name" value="PyrdxlP-dep_Trfase_small"/>
</dbReference>
<dbReference type="PANTHER" id="PTHR43094:SF1">
    <property type="entry name" value="AMINOTRANSFERASE CLASS-III"/>
    <property type="match status" value="1"/>
</dbReference>
<dbReference type="FunFam" id="3.40.640.10:FF:000004">
    <property type="entry name" value="Acetylornithine aminotransferase"/>
    <property type="match status" value="1"/>
</dbReference>
<dbReference type="Pfam" id="PF00202">
    <property type="entry name" value="Aminotran_3"/>
    <property type="match status" value="1"/>
</dbReference>
<dbReference type="InterPro" id="IPR049704">
    <property type="entry name" value="Aminotrans_3_PPA_site"/>
</dbReference>
<name>A0A0B5ENE5_STRA4</name>
<dbReference type="PIRSF" id="PIRSF000521">
    <property type="entry name" value="Transaminase_4ab_Lys_Orn"/>
    <property type="match status" value="1"/>
</dbReference>
<keyword evidence="5" id="KW-0808">Transferase</keyword>
<proteinExistence type="inferred from homology"/>